<protein>
    <submittedName>
        <fullName evidence="5">Uncharacterized protein</fullName>
    </submittedName>
</protein>
<accession>A0AAD3TA63</accession>
<dbReference type="GO" id="GO:0006383">
    <property type="term" value="P:transcription by RNA polymerase III"/>
    <property type="evidence" value="ECO:0007669"/>
    <property type="project" value="TreeGrafter"/>
</dbReference>
<feature type="region of interest" description="Disordered" evidence="4">
    <location>
        <begin position="345"/>
        <end position="406"/>
    </location>
</feature>
<dbReference type="SMART" id="SM00320">
    <property type="entry name" value="WD40"/>
    <property type="match status" value="5"/>
</dbReference>
<name>A0AAD3TA63_NEPGR</name>
<feature type="region of interest" description="Disordered" evidence="4">
    <location>
        <begin position="251"/>
        <end position="324"/>
    </location>
</feature>
<dbReference type="Proteomes" id="UP001279734">
    <property type="component" value="Unassembled WGS sequence"/>
</dbReference>
<comment type="subcellular location">
    <subcellularLocation>
        <location evidence="1">Nucleus</location>
    </subcellularLocation>
</comment>
<dbReference type="InterPro" id="IPR017956">
    <property type="entry name" value="AT_hook_DNA-bd_motif"/>
</dbReference>
<dbReference type="PANTHER" id="PTHR15052">
    <property type="entry name" value="RNA POLYMERASE III TRANSCRIPTION INITIATION FACTOR COMPLEX SUBUNIT"/>
    <property type="match status" value="1"/>
</dbReference>
<dbReference type="GO" id="GO:0006355">
    <property type="term" value="P:regulation of DNA-templated transcription"/>
    <property type="evidence" value="ECO:0007669"/>
    <property type="project" value="InterPro"/>
</dbReference>
<dbReference type="InterPro" id="IPR000637">
    <property type="entry name" value="HMGI/Y_DNA-bd_CS"/>
</dbReference>
<dbReference type="GO" id="GO:0003677">
    <property type="term" value="F:DNA binding"/>
    <property type="evidence" value="ECO:0007669"/>
    <property type="project" value="InterPro"/>
</dbReference>
<comment type="caution">
    <text evidence="5">The sequence shown here is derived from an EMBL/GenBank/DDBJ whole genome shotgun (WGS) entry which is preliminary data.</text>
</comment>
<dbReference type="Gene3D" id="2.130.10.10">
    <property type="entry name" value="YVTN repeat-like/Quinoprotein amine dehydrogenase"/>
    <property type="match status" value="1"/>
</dbReference>
<dbReference type="AlphaFoldDB" id="A0AAD3TA63"/>
<dbReference type="SUPFAM" id="SSF50978">
    <property type="entry name" value="WD40 repeat-like"/>
    <property type="match status" value="1"/>
</dbReference>
<dbReference type="InterPro" id="IPR052416">
    <property type="entry name" value="GTF3C_component"/>
</dbReference>
<keyword evidence="6" id="KW-1185">Reference proteome</keyword>
<keyword evidence="2" id="KW-0804">Transcription</keyword>
<dbReference type="InterPro" id="IPR015943">
    <property type="entry name" value="WD40/YVTN_repeat-like_dom_sf"/>
</dbReference>
<dbReference type="PANTHER" id="PTHR15052:SF2">
    <property type="entry name" value="GENERAL TRANSCRIPTION FACTOR 3C POLYPEPTIDE 2"/>
    <property type="match status" value="1"/>
</dbReference>
<evidence type="ECO:0000313" key="5">
    <source>
        <dbReference type="EMBL" id="GMH26343.1"/>
    </source>
</evidence>
<evidence type="ECO:0000313" key="6">
    <source>
        <dbReference type="Proteomes" id="UP001279734"/>
    </source>
</evidence>
<feature type="region of interest" description="Disordered" evidence="4">
    <location>
        <begin position="795"/>
        <end position="859"/>
    </location>
</feature>
<evidence type="ECO:0000256" key="4">
    <source>
        <dbReference type="SAM" id="MobiDB-lite"/>
    </source>
</evidence>
<sequence length="935" mass="104616">MDKAIEVDVGFSTHNESVHKLGRKKVASTTTKKKVHGRSKKGALVCLDGQSSPDHIEESGVPGLTLSLFDYSIENYFREMDMALKICGEPVTANFEESEVDRLLSTVTFLNEWRHFNYRPRLIRFASETGTPQEKVVLEEINLPQFSAAMLPKTKKLSTEAPLESRKDFVLYVGGSVWALDWCPTPDLTADCQMNCQFIAVSAHPPDSTCHKLGAPLSGRGMVQIWCLVNGNVDKDVTSCLQRKPNQKFQKYVAKEEKTQLKTPRGRPKKKEETQPKRPRGRPKRNEETQPKRPRGRPKKNEETQPKRPRGRPRKNPTNMVPDNYENLFIPALSIRFPKKYSDDLPTDGNFVNSPVPMKGTTKKRKAVDKGVPSSDPQSATNVSKGKWIDKEGVENGGDNDNLQSLTEYDDVEPSYESLEGNSLAQNDVMSSGNDAGDFCSEFGSSGHSIRKDLVLPRVVLCIGHDGKVAWDVKWKPSNPSDSDFKHRIGYLAVVLGNGSIEVWEVPSSRMVRVIYYSRRDEDIDPRFVKLKPVFRGSMLKCGDRHSMPLTVEWSTSSPHDLILAGCHDGVVALWKFSASDSSKETRPLLCFSADAVPIRALAWAPCEGDPESSNVVVTAGHEGMKFWDLRDPFRPLWSINPAQKFIYSLDWLPDPRCMITSYDDGTLRILSLSKAAYDVPVTGKPFAGTQQQGLYSYYCSPFAIWSVQVSRLTGMVAYCGADGNALYFQLTAKVVEKDPFRNRAPHFLCGSVVDEGSAVTVSTPLPNTPYPMKKSANEWGNTPRSMRGFIYSSNQAKRRKEETSKNQNPNDQVLALSSSDGGNDDANEPLKITKRRKMSSAKKPNEVEPPSISRDGYSKNVEMSADPMLKMGIEIEALPSKLIAMHRVRWNMNKGSERWLCYGGAAGIVRCQEIFSSEVDEKPWRKLKHQAQLL</sequence>
<dbReference type="InterPro" id="IPR036322">
    <property type="entry name" value="WD40_repeat_dom_sf"/>
</dbReference>
<dbReference type="GO" id="GO:0000127">
    <property type="term" value="C:transcription factor TFIIIC complex"/>
    <property type="evidence" value="ECO:0007669"/>
    <property type="project" value="TreeGrafter"/>
</dbReference>
<dbReference type="EMBL" id="BSYO01000031">
    <property type="protein sequence ID" value="GMH26343.1"/>
    <property type="molecule type" value="Genomic_DNA"/>
</dbReference>
<evidence type="ECO:0000256" key="3">
    <source>
        <dbReference type="ARBA" id="ARBA00023242"/>
    </source>
</evidence>
<organism evidence="5 6">
    <name type="scientific">Nepenthes gracilis</name>
    <name type="common">Slender pitcher plant</name>
    <dbReference type="NCBI Taxonomy" id="150966"/>
    <lineage>
        <taxon>Eukaryota</taxon>
        <taxon>Viridiplantae</taxon>
        <taxon>Streptophyta</taxon>
        <taxon>Embryophyta</taxon>
        <taxon>Tracheophyta</taxon>
        <taxon>Spermatophyta</taxon>
        <taxon>Magnoliopsida</taxon>
        <taxon>eudicotyledons</taxon>
        <taxon>Gunneridae</taxon>
        <taxon>Pentapetalae</taxon>
        <taxon>Caryophyllales</taxon>
        <taxon>Nepenthaceae</taxon>
        <taxon>Nepenthes</taxon>
    </lineage>
</organism>
<evidence type="ECO:0000256" key="1">
    <source>
        <dbReference type="ARBA" id="ARBA00004123"/>
    </source>
</evidence>
<dbReference type="PRINTS" id="PR00929">
    <property type="entry name" value="ATHOOK"/>
</dbReference>
<evidence type="ECO:0000256" key="2">
    <source>
        <dbReference type="ARBA" id="ARBA00023163"/>
    </source>
</evidence>
<feature type="compositionally biased region" description="Polar residues" evidence="4">
    <location>
        <begin position="375"/>
        <end position="384"/>
    </location>
</feature>
<proteinExistence type="predicted"/>
<feature type="compositionally biased region" description="Polar residues" evidence="4">
    <location>
        <begin position="806"/>
        <end position="822"/>
    </location>
</feature>
<gene>
    <name evidence="5" type="ORF">Nepgr_028186</name>
</gene>
<keyword evidence="3" id="KW-0539">Nucleus</keyword>
<dbReference type="Pfam" id="PF02178">
    <property type="entry name" value="AT_hook"/>
    <property type="match status" value="4"/>
</dbReference>
<dbReference type="SMART" id="SM00384">
    <property type="entry name" value="AT_hook"/>
    <property type="match status" value="4"/>
</dbReference>
<dbReference type="PROSITE" id="PS00354">
    <property type="entry name" value="HMGI_Y"/>
    <property type="match status" value="2"/>
</dbReference>
<dbReference type="InterPro" id="IPR001680">
    <property type="entry name" value="WD40_rpt"/>
</dbReference>
<reference evidence="5" key="1">
    <citation type="submission" date="2023-05" db="EMBL/GenBank/DDBJ databases">
        <title>Nepenthes gracilis genome sequencing.</title>
        <authorList>
            <person name="Fukushima K."/>
        </authorList>
    </citation>
    <scope>NUCLEOTIDE SEQUENCE</scope>
    <source>
        <strain evidence="5">SING2019-196</strain>
    </source>
</reference>
<dbReference type="GO" id="GO:0005634">
    <property type="term" value="C:nucleus"/>
    <property type="evidence" value="ECO:0007669"/>
    <property type="project" value="UniProtKB-SubCell"/>
</dbReference>